<accession>A0ABY2WI00</accession>
<keyword evidence="1" id="KW-1133">Transmembrane helix</keyword>
<dbReference type="EMBL" id="VCNI01000002">
    <property type="protein sequence ID" value="TMU54461.1"/>
    <property type="molecule type" value="Genomic_DNA"/>
</dbReference>
<evidence type="ECO:0000313" key="3">
    <source>
        <dbReference type="Proteomes" id="UP000751614"/>
    </source>
</evidence>
<comment type="caution">
    <text evidence="2">The sequence shown here is derived from an EMBL/GenBank/DDBJ whole genome shotgun (WGS) entry which is preliminary data.</text>
</comment>
<protein>
    <recommendedName>
        <fullName evidence="4">Doxx family protein</fullName>
    </recommendedName>
</protein>
<feature type="transmembrane region" description="Helical" evidence="1">
    <location>
        <begin position="61"/>
        <end position="79"/>
    </location>
</feature>
<evidence type="ECO:0000256" key="1">
    <source>
        <dbReference type="SAM" id="Phobius"/>
    </source>
</evidence>
<keyword evidence="3" id="KW-1185">Reference proteome</keyword>
<sequence>MSKKLINGLRERIEPNVLAISIGIVYLWFGTLKFFPHMSPAEDLAKNTIHQLTFGQLSDGIAINLLAFWEVSIGIMLVFNLWRKGAVIITLVHMILTFTPLLLFPMDSFQNPPWIPTLLGQYIGKNLIIVAALVTLWRQAQKKEIYKSL</sequence>
<reference evidence="2 3" key="1">
    <citation type="submission" date="2019-05" db="EMBL/GenBank/DDBJ databases">
        <title>Flagellimonas sp. AsT0115, sp. nov., isolated from a marine red algae, Asparagopsis taxiformis.</title>
        <authorList>
            <person name="Kim J."/>
            <person name="Jeong S.E."/>
            <person name="Jeon C.O."/>
        </authorList>
    </citation>
    <scope>NUCLEOTIDE SEQUENCE [LARGE SCALE GENOMIC DNA]</scope>
    <source>
        <strain evidence="2 3">AsT0115</strain>
    </source>
</reference>
<feature type="transmembrane region" description="Helical" evidence="1">
    <location>
        <begin position="118"/>
        <end position="137"/>
    </location>
</feature>
<dbReference type="Proteomes" id="UP000751614">
    <property type="component" value="Unassembled WGS sequence"/>
</dbReference>
<name>A0ABY2WI00_9FLAO</name>
<evidence type="ECO:0008006" key="4">
    <source>
        <dbReference type="Google" id="ProtNLM"/>
    </source>
</evidence>
<evidence type="ECO:0000313" key="2">
    <source>
        <dbReference type="EMBL" id="TMU54461.1"/>
    </source>
</evidence>
<keyword evidence="1" id="KW-0472">Membrane</keyword>
<keyword evidence="1" id="KW-0812">Transmembrane</keyword>
<gene>
    <name evidence="2" type="ORF">FGG15_09570</name>
</gene>
<organism evidence="2 3">
    <name type="scientific">Flagellimonas algicola</name>
    <dbReference type="NCBI Taxonomy" id="2583815"/>
    <lineage>
        <taxon>Bacteria</taxon>
        <taxon>Pseudomonadati</taxon>
        <taxon>Bacteroidota</taxon>
        <taxon>Flavobacteriia</taxon>
        <taxon>Flavobacteriales</taxon>
        <taxon>Flavobacteriaceae</taxon>
        <taxon>Flagellimonas</taxon>
    </lineage>
</organism>
<proteinExistence type="predicted"/>
<feature type="transmembrane region" description="Helical" evidence="1">
    <location>
        <begin position="86"/>
        <end position="106"/>
    </location>
</feature>
<dbReference type="RefSeq" id="WP_138835667.1">
    <property type="nucleotide sequence ID" value="NZ_VCNI01000002.1"/>
</dbReference>
<feature type="transmembrane region" description="Helical" evidence="1">
    <location>
        <begin position="12"/>
        <end position="29"/>
    </location>
</feature>